<keyword evidence="8" id="KW-0520">NAD</keyword>
<dbReference type="Pfam" id="PF00970">
    <property type="entry name" value="FAD_binding_6"/>
    <property type="match status" value="1"/>
</dbReference>
<dbReference type="OrthoDB" id="3213438at2"/>
<dbReference type="AlphaFoldDB" id="A0A4U6QGX2"/>
<evidence type="ECO:0000256" key="5">
    <source>
        <dbReference type="ARBA" id="ARBA00022714"/>
    </source>
</evidence>
<keyword evidence="11" id="KW-0479">Metal-binding</keyword>
<dbReference type="PANTHER" id="PTHR47354">
    <property type="entry name" value="NADH OXIDOREDUCTASE HCR"/>
    <property type="match status" value="1"/>
</dbReference>
<keyword evidence="5" id="KW-0001">2Fe-2S</keyword>
<name>A0A4U6QGX2_9ACTN</name>
<keyword evidence="11" id="KW-0561">Oxygen transport</keyword>
<dbReference type="RefSeq" id="WP_137449878.1">
    <property type="nucleotide sequence ID" value="NZ_SZZH01000002.1"/>
</dbReference>
<dbReference type="Pfam" id="PF00175">
    <property type="entry name" value="NAD_binding_1"/>
    <property type="match status" value="1"/>
</dbReference>
<evidence type="ECO:0000256" key="1">
    <source>
        <dbReference type="ARBA" id="ARBA00001970"/>
    </source>
</evidence>
<keyword evidence="7" id="KW-0411">Iron-sulfur</keyword>
<accession>A0A4U6QGX2</accession>
<keyword evidence="11" id="KW-0813">Transport</keyword>
<proteinExistence type="inferred from homology"/>
<dbReference type="InterPro" id="IPR009050">
    <property type="entry name" value="Globin-like_sf"/>
</dbReference>
<dbReference type="InterPro" id="IPR012292">
    <property type="entry name" value="Globin/Proto"/>
</dbReference>
<evidence type="ECO:0000259" key="13">
    <source>
        <dbReference type="PROSITE" id="PS51384"/>
    </source>
</evidence>
<dbReference type="PROSITE" id="PS01033">
    <property type="entry name" value="GLOBIN"/>
    <property type="match status" value="1"/>
</dbReference>
<dbReference type="EMBL" id="SZZH01000002">
    <property type="protein sequence ID" value="TKV59256.1"/>
    <property type="molecule type" value="Genomic_DNA"/>
</dbReference>
<dbReference type="CDD" id="cd06187">
    <property type="entry name" value="O2ase_reductase_like"/>
    <property type="match status" value="1"/>
</dbReference>
<dbReference type="InterPro" id="IPR017938">
    <property type="entry name" value="Riboflavin_synthase-like_b-brl"/>
</dbReference>
<dbReference type="EC" id="1.14.12.17" evidence="4"/>
<dbReference type="GO" id="GO:0005344">
    <property type="term" value="F:oxygen carrier activity"/>
    <property type="evidence" value="ECO:0007669"/>
    <property type="project" value="UniProtKB-KW"/>
</dbReference>
<protein>
    <recommendedName>
        <fullName evidence="4">nitric oxide dioxygenase</fullName>
        <ecNumber evidence="4">1.14.12.17</ecNumber>
    </recommendedName>
</protein>
<comment type="similarity">
    <text evidence="3">In the C-terminal section; belongs to the flavoprotein pyridine nucleotide cytochrome reductase family.</text>
</comment>
<dbReference type="Gene3D" id="2.40.30.10">
    <property type="entry name" value="Translation factors"/>
    <property type="match status" value="1"/>
</dbReference>
<evidence type="ECO:0000256" key="3">
    <source>
        <dbReference type="ARBA" id="ARBA00006401"/>
    </source>
</evidence>
<dbReference type="GO" id="GO:0008941">
    <property type="term" value="F:nitric oxide dioxygenase NAD(P)H activity"/>
    <property type="evidence" value="ECO:0007669"/>
    <property type="project" value="UniProtKB-EC"/>
</dbReference>
<evidence type="ECO:0000256" key="8">
    <source>
        <dbReference type="ARBA" id="ARBA00023027"/>
    </source>
</evidence>
<evidence type="ECO:0000256" key="9">
    <source>
        <dbReference type="ARBA" id="ARBA00048649"/>
    </source>
</evidence>
<dbReference type="InterPro" id="IPR039261">
    <property type="entry name" value="FNR_nucleotide-bd"/>
</dbReference>
<evidence type="ECO:0000313" key="15">
    <source>
        <dbReference type="Proteomes" id="UP000306985"/>
    </source>
</evidence>
<dbReference type="Proteomes" id="UP000306985">
    <property type="component" value="Unassembled WGS sequence"/>
</dbReference>
<dbReference type="PRINTS" id="PR00371">
    <property type="entry name" value="FPNCR"/>
</dbReference>
<comment type="cofactor">
    <cofactor evidence="2">
        <name>FAD</name>
        <dbReference type="ChEBI" id="CHEBI:57692"/>
    </cofactor>
</comment>
<dbReference type="SUPFAM" id="SSF52343">
    <property type="entry name" value="Ferredoxin reductase-like, C-terminal NADP-linked domain"/>
    <property type="match status" value="1"/>
</dbReference>
<evidence type="ECO:0000256" key="11">
    <source>
        <dbReference type="RuleBase" id="RU000356"/>
    </source>
</evidence>
<dbReference type="PRINTS" id="PR00410">
    <property type="entry name" value="PHEHYDRXLASE"/>
</dbReference>
<evidence type="ECO:0000256" key="6">
    <source>
        <dbReference type="ARBA" id="ARBA00022857"/>
    </source>
</evidence>
<dbReference type="SUPFAM" id="SSF46458">
    <property type="entry name" value="Globin-like"/>
    <property type="match status" value="1"/>
</dbReference>
<dbReference type="Gene3D" id="3.40.50.80">
    <property type="entry name" value="Nucleotide-binding domain of ferredoxin-NADP reductase (FNR) module"/>
    <property type="match status" value="1"/>
</dbReference>
<dbReference type="InterPro" id="IPR050415">
    <property type="entry name" value="MRET"/>
</dbReference>
<sequence length="379" mass="41440">MADIDTAALQRSFAAVAAHGPDEVAQYFYSYLFLRYPETREMFPPGMARQRDRLVGALVRIVTQVDQLDELVPYLQDLGRDHRKFGALSAHYPAVGEALLAALAHFSGPSWTPELAAQWSAAYGLVAATMSGAAEQVAADEPAWWDAEVLEVDRRTFDIAVLRVRTDQPVPYLAGQSVSVEPTERRPREWRFYTPAVAPGGLEIELHARLLPGGPVSTALVRSVDKGDALRIGPPFGRMVLDPADRRPVVMIAGSTGLAPMKAFVDQLGRWAAESANPPRPVELFFGARSRREDYDAADLAALAGRYDWLTVTTVISDDIRWTGPRGLVGEVAVERVRDWPAHEVFVCGSPEMVATTRDLLAAAGAPPEQVHSEEFGQA</sequence>
<dbReference type="GO" id="GO:0051537">
    <property type="term" value="F:2 iron, 2 sulfur cluster binding"/>
    <property type="evidence" value="ECO:0007669"/>
    <property type="project" value="UniProtKB-KW"/>
</dbReference>
<keyword evidence="15" id="KW-1185">Reference proteome</keyword>
<organism evidence="14 15">
    <name type="scientific">Nakamurella flava</name>
    <dbReference type="NCBI Taxonomy" id="2576308"/>
    <lineage>
        <taxon>Bacteria</taxon>
        <taxon>Bacillati</taxon>
        <taxon>Actinomycetota</taxon>
        <taxon>Actinomycetes</taxon>
        <taxon>Nakamurellales</taxon>
        <taxon>Nakamurellaceae</taxon>
        <taxon>Nakamurella</taxon>
    </lineage>
</organism>
<evidence type="ECO:0000259" key="12">
    <source>
        <dbReference type="PROSITE" id="PS01033"/>
    </source>
</evidence>
<dbReference type="SUPFAM" id="SSF63380">
    <property type="entry name" value="Riboflavin synthase domain-like"/>
    <property type="match status" value="1"/>
</dbReference>
<dbReference type="GO" id="GO:0019825">
    <property type="term" value="F:oxygen binding"/>
    <property type="evidence" value="ECO:0007669"/>
    <property type="project" value="InterPro"/>
</dbReference>
<feature type="domain" description="FAD-binding FR-type" evidence="13">
    <location>
        <begin position="142"/>
        <end position="242"/>
    </location>
</feature>
<dbReference type="Gene3D" id="1.10.490.10">
    <property type="entry name" value="Globins"/>
    <property type="match status" value="1"/>
</dbReference>
<keyword evidence="11" id="KW-0408">Iron</keyword>
<dbReference type="InterPro" id="IPR017927">
    <property type="entry name" value="FAD-bd_FR_type"/>
</dbReference>
<comment type="similarity">
    <text evidence="11">Belongs to the globin family.</text>
</comment>
<evidence type="ECO:0000256" key="10">
    <source>
        <dbReference type="ARBA" id="ARBA00049433"/>
    </source>
</evidence>
<comment type="catalytic activity">
    <reaction evidence="9">
        <text>2 nitric oxide + NADH + 2 O2 = 2 nitrate + NAD(+) + H(+)</text>
        <dbReference type="Rhea" id="RHEA:19469"/>
        <dbReference type="ChEBI" id="CHEBI:15378"/>
        <dbReference type="ChEBI" id="CHEBI:15379"/>
        <dbReference type="ChEBI" id="CHEBI:16480"/>
        <dbReference type="ChEBI" id="CHEBI:17632"/>
        <dbReference type="ChEBI" id="CHEBI:57540"/>
        <dbReference type="ChEBI" id="CHEBI:57945"/>
        <dbReference type="EC" id="1.14.12.17"/>
    </reaction>
</comment>
<dbReference type="GO" id="GO:0020037">
    <property type="term" value="F:heme binding"/>
    <property type="evidence" value="ECO:0007669"/>
    <property type="project" value="InterPro"/>
</dbReference>
<feature type="domain" description="Globin" evidence="12">
    <location>
        <begin position="1"/>
        <end position="135"/>
    </location>
</feature>
<keyword evidence="6" id="KW-0521">NADP</keyword>
<dbReference type="CDD" id="cd19753">
    <property type="entry name" value="Mb-like_oxidoreductase"/>
    <property type="match status" value="1"/>
</dbReference>
<comment type="cofactor">
    <cofactor evidence="1">
        <name>heme b</name>
        <dbReference type="ChEBI" id="CHEBI:60344"/>
    </cofactor>
</comment>
<comment type="catalytic activity">
    <reaction evidence="10">
        <text>2 nitric oxide + NADPH + 2 O2 = 2 nitrate + NADP(+) + H(+)</text>
        <dbReference type="Rhea" id="RHEA:19465"/>
        <dbReference type="ChEBI" id="CHEBI:15378"/>
        <dbReference type="ChEBI" id="CHEBI:15379"/>
        <dbReference type="ChEBI" id="CHEBI:16480"/>
        <dbReference type="ChEBI" id="CHEBI:17632"/>
        <dbReference type="ChEBI" id="CHEBI:57783"/>
        <dbReference type="ChEBI" id="CHEBI:58349"/>
        <dbReference type="EC" id="1.14.12.17"/>
    </reaction>
</comment>
<dbReference type="InterPro" id="IPR008333">
    <property type="entry name" value="Cbr1-like_FAD-bd_dom"/>
</dbReference>
<reference evidence="14 15" key="1">
    <citation type="submission" date="2019-05" db="EMBL/GenBank/DDBJ databases">
        <title>Nakamurella sp. N5BH11, whole genome shotgun sequence.</title>
        <authorList>
            <person name="Tuo L."/>
        </authorList>
    </citation>
    <scope>NUCLEOTIDE SEQUENCE [LARGE SCALE GENOMIC DNA]</scope>
    <source>
        <strain evidence="14 15">N5BH11</strain>
    </source>
</reference>
<evidence type="ECO:0000256" key="2">
    <source>
        <dbReference type="ARBA" id="ARBA00001974"/>
    </source>
</evidence>
<evidence type="ECO:0000256" key="4">
    <source>
        <dbReference type="ARBA" id="ARBA00012229"/>
    </source>
</evidence>
<evidence type="ECO:0000256" key="7">
    <source>
        <dbReference type="ARBA" id="ARBA00023014"/>
    </source>
</evidence>
<dbReference type="Pfam" id="PF00042">
    <property type="entry name" value="Globin"/>
    <property type="match status" value="1"/>
</dbReference>
<dbReference type="PROSITE" id="PS51384">
    <property type="entry name" value="FAD_FR"/>
    <property type="match status" value="1"/>
</dbReference>
<dbReference type="InterPro" id="IPR000971">
    <property type="entry name" value="Globin"/>
</dbReference>
<dbReference type="InterPro" id="IPR001433">
    <property type="entry name" value="OxRdtase_FAD/NAD-bd"/>
</dbReference>
<evidence type="ECO:0000313" key="14">
    <source>
        <dbReference type="EMBL" id="TKV59256.1"/>
    </source>
</evidence>
<keyword evidence="11" id="KW-0349">Heme</keyword>
<dbReference type="InterPro" id="IPR001709">
    <property type="entry name" value="Flavoprot_Pyr_Nucl_cyt_Rdtase"/>
</dbReference>
<dbReference type="PANTHER" id="PTHR47354:SF5">
    <property type="entry name" value="PROTEIN RFBI"/>
    <property type="match status" value="1"/>
</dbReference>
<gene>
    <name evidence="14" type="ORF">FDO65_11575</name>
</gene>
<comment type="caution">
    <text evidence="14">The sequence shown here is derived from an EMBL/GenBank/DDBJ whole genome shotgun (WGS) entry which is preliminary data.</text>
</comment>